<dbReference type="GO" id="GO:0009279">
    <property type="term" value="C:cell outer membrane"/>
    <property type="evidence" value="ECO:0007669"/>
    <property type="project" value="UniProtKB-SubCell"/>
</dbReference>
<dbReference type="PATRIC" id="fig|1702214.3.peg.2108"/>
<keyword evidence="1" id="KW-1134">Transmembrane beta strand</keyword>
<keyword evidence="1" id="KW-0813">Transport</keyword>
<evidence type="ECO:0000259" key="2">
    <source>
        <dbReference type="Pfam" id="PF07715"/>
    </source>
</evidence>
<comment type="similarity">
    <text evidence="1">Belongs to the TonB-dependent receptor family.</text>
</comment>
<dbReference type="InterPro" id="IPR023996">
    <property type="entry name" value="TonB-dep_OMP_SusC/RagA"/>
</dbReference>
<keyword evidence="1" id="KW-0812">Transmembrane</keyword>
<dbReference type="AlphaFoldDB" id="A0A0Q4B5C0"/>
<dbReference type="InterPro" id="IPR039426">
    <property type="entry name" value="TonB-dep_rcpt-like"/>
</dbReference>
<dbReference type="Gene3D" id="2.170.130.10">
    <property type="entry name" value="TonB-dependent receptor, plug domain"/>
    <property type="match status" value="1"/>
</dbReference>
<protein>
    <recommendedName>
        <fullName evidence="2">TonB-dependent receptor plug domain-containing protein</fullName>
    </recommendedName>
</protein>
<organism evidence="3 4">
    <name type="scientific">Candidatus [Bacteroides] periocalifornicus</name>
    <dbReference type="NCBI Taxonomy" id="1702214"/>
    <lineage>
        <taxon>Bacteria</taxon>
        <taxon>Pseudomonadati</taxon>
        <taxon>Bacteroidota</taxon>
    </lineage>
</organism>
<name>A0A0Q4B5C0_9BACT</name>
<comment type="caution">
    <text evidence="3">The sequence shown here is derived from an EMBL/GenBank/DDBJ whole genome shotgun (WGS) entry which is preliminary data.</text>
</comment>
<comment type="subcellular location">
    <subcellularLocation>
        <location evidence="1">Cell outer membrane</location>
        <topology evidence="1">Multi-pass membrane protein</topology>
    </subcellularLocation>
</comment>
<dbReference type="Pfam" id="PF07715">
    <property type="entry name" value="Plug"/>
    <property type="match status" value="1"/>
</dbReference>
<evidence type="ECO:0000256" key="1">
    <source>
        <dbReference type="PROSITE-ProRule" id="PRU01360"/>
    </source>
</evidence>
<gene>
    <name evidence="3" type="ORF">AL399_08610</name>
</gene>
<dbReference type="SUPFAM" id="SSF49464">
    <property type="entry name" value="Carboxypeptidase regulatory domain-like"/>
    <property type="match status" value="1"/>
</dbReference>
<dbReference type="Proteomes" id="UP000054172">
    <property type="component" value="Unassembled WGS sequence"/>
</dbReference>
<reference evidence="3" key="1">
    <citation type="submission" date="2015-08" db="EMBL/GenBank/DDBJ databases">
        <title>Candidatus Bacteriodes Periocalifornicus.</title>
        <authorList>
            <person name="McLean J.S."/>
            <person name="Kelley S."/>
        </authorList>
    </citation>
    <scope>NUCLEOTIDE SEQUENCE [LARGE SCALE GENOMIC DNA]</scope>
    <source>
        <strain evidence="3">12B</strain>
    </source>
</reference>
<dbReference type="InterPro" id="IPR037066">
    <property type="entry name" value="Plug_dom_sf"/>
</dbReference>
<accession>A0A0Q4B5C0</accession>
<keyword evidence="4" id="KW-1185">Reference proteome</keyword>
<dbReference type="STRING" id="1702214.AL399_08610"/>
<keyword evidence="1" id="KW-0472">Membrane</keyword>
<dbReference type="NCBIfam" id="TIGR04057">
    <property type="entry name" value="SusC_RagA_signa"/>
    <property type="match status" value="1"/>
</dbReference>
<dbReference type="InterPro" id="IPR008969">
    <property type="entry name" value="CarboxyPept-like_regulatory"/>
</dbReference>
<evidence type="ECO:0000313" key="3">
    <source>
        <dbReference type="EMBL" id="KQM08208.1"/>
    </source>
</evidence>
<dbReference type="SUPFAM" id="SSF56935">
    <property type="entry name" value="Porins"/>
    <property type="match status" value="1"/>
</dbReference>
<feature type="domain" description="TonB-dependent receptor plug" evidence="2">
    <location>
        <begin position="116"/>
        <end position="224"/>
    </location>
</feature>
<sequence>MRIKWLLLISILLAGYASHGQIRRVVGQVTDATDGKPLVQLSVLLKGSTVGVVTDADGRYSIEVPGSDAVLQFLYMGMESQEVEVGERNEINIAMHPSTEAIEQVVVMGYGSGKKVSSTVGRVSSVAGKVVQARPSASALDGLASRIPGLSVLNYTGEPSEAGSIRLHGAGSLGASSAPLIVVDGLPVSTETLLSINPQDFERVDILTDASATSIYGSRAANGVIYVTTKQGQEGEKASVMARYSFGLSNLASTRYYDQMQTTSEAFAMFEELGTVPPAVLENLRAKYGHNNYQWYKYYYQQNAPVHTADISLTGGTKASRYYLSAGYFYSKGLRPLSGYQRYNLRANYSSRVSRYVRTGLNLGLTYDAAQVNPDDPFFSASGPAMLYPSWRTPYDENGKEYPKQIPDTEIINPKHRASHVFNTTHTAGLTSLAFVQVEPVQRLIFRSQGGLQYSSSLHPDKTLPTYVEAAGYGSAGESNATSVLMINSNTLEYKLDLFDNHHLTPLIGQEYTYSFAKGFSAQGSGFRDERLMLLGQSAPANRRINSSWNEGYFFSLFGRLEYSFQDRYYLDLSVRDDASSKFTRRYRNAIFYSIGAMWRAKNEAFLRNVDWLDELTLKSSVGTSGNSSIAAYQTHEYVGPSGIYQGKRGRGIVEPGNPNLQWEKQTLFTVGASLWVFRRVKLDVSFYRRHTSSMLMKVPRPLTSGFASIQGNTGRLNNTGIDLRLEVTAWQDSKGNFVTPYLVFNYNRQEVEKLFDGRKFWRVPGTNTFYAVGRPVEIYYPRFYRINPDNGKAEWYLANPDDPSEPQMDPNRITDDATLYTSQYQTLGKPRYAPYIGGFGLNLSLWGVYLDADFNFQLGKWMISADKYSTENPLINRGKNQSKKITPDSYWKRPGDRATYPSKNEPLWMGYDSRMLSDASFCRLKNLTVGYLFPKSWMQKTRVLESAKIYLAFRNLLTFTKFDGVDPEPDVMLTTDVNPATKQYSIGFEINF</sequence>
<proteinExistence type="inferred from homology"/>
<keyword evidence="1" id="KW-0998">Cell outer membrane</keyword>
<dbReference type="NCBIfam" id="TIGR04056">
    <property type="entry name" value="OMP_RagA_SusC"/>
    <property type="match status" value="1"/>
</dbReference>
<dbReference type="Gene3D" id="2.60.40.1120">
    <property type="entry name" value="Carboxypeptidase-like, regulatory domain"/>
    <property type="match status" value="1"/>
</dbReference>
<evidence type="ECO:0000313" key="4">
    <source>
        <dbReference type="Proteomes" id="UP000054172"/>
    </source>
</evidence>
<dbReference type="EMBL" id="LIIK01000056">
    <property type="protein sequence ID" value="KQM08208.1"/>
    <property type="molecule type" value="Genomic_DNA"/>
</dbReference>
<dbReference type="Pfam" id="PF13715">
    <property type="entry name" value="CarbopepD_reg_2"/>
    <property type="match status" value="1"/>
</dbReference>
<dbReference type="PROSITE" id="PS52016">
    <property type="entry name" value="TONB_DEPENDENT_REC_3"/>
    <property type="match status" value="1"/>
</dbReference>
<dbReference type="InterPro" id="IPR012910">
    <property type="entry name" value="Plug_dom"/>
</dbReference>
<dbReference type="InterPro" id="IPR023997">
    <property type="entry name" value="TonB-dep_OMP_SusC/RagA_CS"/>
</dbReference>